<name>A0ACC1RUV4_9APHY</name>
<accession>A0ACC1RUV4</accession>
<protein>
    <submittedName>
        <fullName evidence="1">Uncharacterized protein</fullName>
    </submittedName>
</protein>
<dbReference type="EMBL" id="JANHOG010002190">
    <property type="protein sequence ID" value="KAJ3526129.1"/>
    <property type="molecule type" value="Genomic_DNA"/>
</dbReference>
<comment type="caution">
    <text evidence="1">The sequence shown here is derived from an EMBL/GenBank/DDBJ whole genome shotgun (WGS) entry which is preliminary data.</text>
</comment>
<evidence type="ECO:0000313" key="2">
    <source>
        <dbReference type="Proteomes" id="UP001148662"/>
    </source>
</evidence>
<evidence type="ECO:0000313" key="1">
    <source>
        <dbReference type="EMBL" id="KAJ3526129.1"/>
    </source>
</evidence>
<reference evidence="1" key="1">
    <citation type="submission" date="2022-07" db="EMBL/GenBank/DDBJ databases">
        <title>Genome Sequence of Phlebia brevispora.</title>
        <authorList>
            <person name="Buettner E."/>
        </authorList>
    </citation>
    <scope>NUCLEOTIDE SEQUENCE</scope>
    <source>
        <strain evidence="1">MPL23</strain>
    </source>
</reference>
<sequence>MSSEEEVEATAPAPAPSENVDISGRKSFSELELSEPTMRALEEMGFKTMTQIQEKSIPPLLTGKDVLGAARTGSGKTLAFLIPAVELLHRMKFKPRNGTGIIIITPTRELALQIFGVAKQLMTHHSQTFGIVMGGANRRAEVDKLQKGVNLLVAVPGRLLDHLENTKGFVFRNLKCLVIDEADRILEVGFEEQMKKIISHLPNEGRQSMLFSATQTTKVADLARISLRPGPLYIDVDKTEQTSTVATLSQGYVVCTSDKRFLLLFTFLRKHLKKKIVVFFSSCNSVKYHAELLNYIDVPVLDLHVGSLYSPI</sequence>
<dbReference type="Proteomes" id="UP001148662">
    <property type="component" value="Unassembled WGS sequence"/>
</dbReference>
<organism evidence="1 2">
    <name type="scientific">Phlebia brevispora</name>
    <dbReference type="NCBI Taxonomy" id="194682"/>
    <lineage>
        <taxon>Eukaryota</taxon>
        <taxon>Fungi</taxon>
        <taxon>Dikarya</taxon>
        <taxon>Basidiomycota</taxon>
        <taxon>Agaricomycotina</taxon>
        <taxon>Agaricomycetes</taxon>
        <taxon>Polyporales</taxon>
        <taxon>Meruliaceae</taxon>
        <taxon>Phlebia</taxon>
    </lineage>
</organism>
<proteinExistence type="predicted"/>
<keyword evidence="2" id="KW-1185">Reference proteome</keyword>
<gene>
    <name evidence="1" type="ORF">NM688_g8297</name>
</gene>